<comment type="similarity">
    <text evidence="1 6">Belongs to the glutaminase family.</text>
</comment>
<protein>
    <recommendedName>
        <fullName evidence="3 6">Glutaminase</fullName>
        <ecNumber evidence="3 6">3.5.1.2</ecNumber>
    </recommendedName>
</protein>
<comment type="subunit">
    <text evidence="2 6">Homotetramer.</text>
</comment>
<feature type="binding site" evidence="6">
    <location>
        <position position="297"/>
    </location>
    <ligand>
        <name>substrate</name>
    </ligand>
</feature>
<dbReference type="Proteomes" id="UP000076079">
    <property type="component" value="Chromosome"/>
</dbReference>
<feature type="binding site" evidence="6">
    <location>
        <position position="227"/>
    </location>
    <ligand>
        <name>substrate</name>
    </ligand>
</feature>
<evidence type="ECO:0000256" key="5">
    <source>
        <dbReference type="ARBA" id="ARBA00049534"/>
    </source>
</evidence>
<organism evidence="8 9">
    <name type="scientific">Luteitalea pratensis</name>
    <dbReference type="NCBI Taxonomy" id="1855912"/>
    <lineage>
        <taxon>Bacteria</taxon>
        <taxon>Pseudomonadati</taxon>
        <taxon>Acidobacteriota</taxon>
        <taxon>Vicinamibacteria</taxon>
        <taxon>Vicinamibacterales</taxon>
        <taxon>Vicinamibacteraceae</taxon>
        <taxon>Luteitalea</taxon>
    </lineage>
</organism>
<evidence type="ECO:0000256" key="6">
    <source>
        <dbReference type="HAMAP-Rule" id="MF_00313"/>
    </source>
</evidence>
<dbReference type="Gene3D" id="3.40.710.10">
    <property type="entry name" value="DD-peptidase/beta-lactamase superfamily"/>
    <property type="match status" value="1"/>
</dbReference>
<feature type="binding site" evidence="6">
    <location>
        <position position="95"/>
    </location>
    <ligand>
        <name>substrate</name>
    </ligand>
</feature>
<name>A0A143PTD4_LUTPR</name>
<dbReference type="InterPro" id="IPR012338">
    <property type="entry name" value="Beta-lactam/transpept-like"/>
</dbReference>
<feature type="binding site" evidence="6">
    <location>
        <position position="279"/>
    </location>
    <ligand>
        <name>substrate</name>
    </ligand>
</feature>
<evidence type="ECO:0000256" key="4">
    <source>
        <dbReference type="ARBA" id="ARBA00022801"/>
    </source>
</evidence>
<proteinExistence type="inferred from homology"/>
<feature type="binding site" evidence="6">
    <location>
        <position position="196"/>
    </location>
    <ligand>
        <name>substrate</name>
    </ligand>
</feature>
<evidence type="ECO:0000256" key="2">
    <source>
        <dbReference type="ARBA" id="ARBA00011881"/>
    </source>
</evidence>
<dbReference type="OrthoDB" id="9788822at2"/>
<evidence type="ECO:0000313" key="8">
    <source>
        <dbReference type="EMBL" id="AMY11099.1"/>
    </source>
</evidence>
<dbReference type="NCBIfam" id="TIGR03814">
    <property type="entry name" value="Gln_ase"/>
    <property type="match status" value="1"/>
</dbReference>
<feature type="binding site" evidence="6">
    <location>
        <position position="152"/>
    </location>
    <ligand>
        <name>substrate</name>
    </ligand>
</feature>
<dbReference type="GO" id="GO:0006537">
    <property type="term" value="P:glutamate biosynthetic process"/>
    <property type="evidence" value="ECO:0007669"/>
    <property type="project" value="TreeGrafter"/>
</dbReference>
<dbReference type="PANTHER" id="PTHR12544:SF48">
    <property type="entry name" value="GLUTAMINASE 1"/>
    <property type="match status" value="1"/>
</dbReference>
<comment type="catalytic activity">
    <reaction evidence="5 6">
        <text>L-glutamine + H2O = L-glutamate + NH4(+)</text>
        <dbReference type="Rhea" id="RHEA:15889"/>
        <dbReference type="ChEBI" id="CHEBI:15377"/>
        <dbReference type="ChEBI" id="CHEBI:28938"/>
        <dbReference type="ChEBI" id="CHEBI:29985"/>
        <dbReference type="ChEBI" id="CHEBI:58359"/>
        <dbReference type="EC" id="3.5.1.2"/>
    </reaction>
</comment>
<keyword evidence="4 6" id="KW-0378">Hydrolase</keyword>
<sequence length="348" mass="36137">MTLPRYTQIGLLAVTVGTLAFTGPALRAQAPVPANIQAAVDAAFAKYKGLKEGKNADYIPALAKVDPNLFGIAVVTADGKVYSAGDLKTEVSIQSISKVFTMAQVIQEQGMDSIAKRIGVDATGARFNSIIAIEGVRTVVGTGAPEMNPLVNPGAISATSMVTGASKDDVWNKIIGIHNDFAGRSLTVLQDVYKSEADTNQRNQAIGALMFAYGYIKTDWQQAVDLYTKQCSIGVNAKDLATMAATLAFGGKNPVTNKQVMDPAKVPGVLAVMATAGLYDDSGKWLYRTGLPGKSGVGGGLIAVSPGKFGIAVVSPPLDDAGNSVRAQNAIADISNALHGNPLSSPPK</sequence>
<evidence type="ECO:0000256" key="1">
    <source>
        <dbReference type="ARBA" id="ARBA00011076"/>
    </source>
</evidence>
<feature type="binding site" evidence="6">
    <location>
        <position position="203"/>
    </location>
    <ligand>
        <name>substrate</name>
    </ligand>
</feature>
<dbReference type="RefSeq" id="WP_110172679.1">
    <property type="nucleotide sequence ID" value="NZ_CP015136.1"/>
</dbReference>
<keyword evidence="9" id="KW-1185">Reference proteome</keyword>
<dbReference type="FunFam" id="3.40.710.10:FF:000005">
    <property type="entry name" value="Glutaminase"/>
    <property type="match status" value="1"/>
</dbReference>
<accession>A0A143PTD4</accession>
<dbReference type="PATRIC" id="fig|1813736.3.peg.4582"/>
<evidence type="ECO:0000256" key="7">
    <source>
        <dbReference type="SAM" id="SignalP"/>
    </source>
</evidence>
<dbReference type="AlphaFoldDB" id="A0A143PTD4"/>
<dbReference type="PANTHER" id="PTHR12544">
    <property type="entry name" value="GLUTAMINASE"/>
    <property type="match status" value="1"/>
</dbReference>
<dbReference type="Pfam" id="PF04960">
    <property type="entry name" value="Glutaminase"/>
    <property type="match status" value="1"/>
</dbReference>
<feature type="chain" id="PRO_5007511923" description="Glutaminase" evidence="7">
    <location>
        <begin position="28"/>
        <end position="348"/>
    </location>
</feature>
<dbReference type="GO" id="GO:0006543">
    <property type="term" value="P:L-glutamine catabolic process"/>
    <property type="evidence" value="ECO:0007669"/>
    <property type="project" value="TreeGrafter"/>
</dbReference>
<dbReference type="EMBL" id="CP015136">
    <property type="protein sequence ID" value="AMY11099.1"/>
    <property type="molecule type" value="Genomic_DNA"/>
</dbReference>
<dbReference type="EC" id="3.5.1.2" evidence="3 6"/>
<gene>
    <name evidence="8" type="primary">glsA1</name>
    <name evidence="6" type="synonym">glsA</name>
    <name evidence="8" type="ORF">LuPra_04344</name>
</gene>
<evidence type="ECO:0000256" key="3">
    <source>
        <dbReference type="ARBA" id="ARBA00012918"/>
    </source>
</evidence>
<dbReference type="STRING" id="1855912.LuPra_04344"/>
<dbReference type="InterPro" id="IPR015868">
    <property type="entry name" value="Glutaminase"/>
</dbReference>
<keyword evidence="7" id="KW-0732">Signal</keyword>
<dbReference type="HAMAP" id="MF_00313">
    <property type="entry name" value="Glutaminase"/>
    <property type="match status" value="1"/>
</dbReference>
<reference evidence="9" key="2">
    <citation type="submission" date="2016-04" db="EMBL/GenBank/DDBJ databases">
        <title>First Complete Genome Sequence of a Subdivision 6 Acidobacterium.</title>
        <authorList>
            <person name="Huang S."/>
            <person name="Vieira S."/>
            <person name="Bunk B."/>
            <person name="Riedel T."/>
            <person name="Sproeer C."/>
            <person name="Overmann J."/>
        </authorList>
    </citation>
    <scope>NUCLEOTIDE SEQUENCE [LARGE SCALE GENOMIC DNA]</scope>
    <source>
        <strain evidence="9">DSM 100886 HEG_-6_39</strain>
    </source>
</reference>
<keyword evidence="6" id="KW-0007">Acetylation</keyword>
<feature type="signal peptide" evidence="7">
    <location>
        <begin position="1"/>
        <end position="27"/>
    </location>
</feature>
<dbReference type="SUPFAM" id="SSF56601">
    <property type="entry name" value="beta-lactamase/transpeptidase-like"/>
    <property type="match status" value="1"/>
</dbReference>
<dbReference type="NCBIfam" id="NF009020">
    <property type="entry name" value="PRK12356.1"/>
    <property type="match status" value="1"/>
</dbReference>
<evidence type="ECO:0000313" key="9">
    <source>
        <dbReference type="Proteomes" id="UP000076079"/>
    </source>
</evidence>
<reference evidence="8 9" key="1">
    <citation type="journal article" date="2016" name="Genome Announc.">
        <title>First Complete Genome Sequence of a Subdivision 6 Acidobacterium Strain.</title>
        <authorList>
            <person name="Huang S."/>
            <person name="Vieira S."/>
            <person name="Bunk B."/>
            <person name="Riedel T."/>
            <person name="Sproer C."/>
            <person name="Overmann J."/>
        </authorList>
    </citation>
    <scope>NUCLEOTIDE SEQUENCE [LARGE SCALE GENOMIC DNA]</scope>
    <source>
        <strain evidence="9">DSM 100886 HEG_-6_39</strain>
    </source>
</reference>
<dbReference type="GO" id="GO:0004359">
    <property type="term" value="F:glutaminase activity"/>
    <property type="evidence" value="ECO:0007669"/>
    <property type="project" value="UniProtKB-UniRule"/>
</dbReference>
<dbReference type="KEGG" id="abac:LuPra_04344"/>